<protein>
    <submittedName>
        <fullName evidence="3">Uncharacterized protein</fullName>
    </submittedName>
</protein>
<dbReference type="AlphaFoldDB" id="A0A0M3HTL4"/>
<feature type="compositionally biased region" description="Polar residues" evidence="1">
    <location>
        <begin position="71"/>
        <end position="95"/>
    </location>
</feature>
<sequence>MKTSIRASRVVEDFKKDTLLSVSSFLVDGWSSDWRNRLKFIGVHCFHLFHGPLGFRNISVYKEVDPAQSPVLESSADSPVQQDVATPNCVATSTLSGSRRSPSPCSPAPPHKSRRPARPGKFQRGLLLKMNEPESTSERPGERELLCLSLLS</sequence>
<name>A0A0M3HTL4_ASCLU</name>
<accession>A0A0M3HTL4</accession>
<organism evidence="2 3">
    <name type="scientific">Ascaris lumbricoides</name>
    <name type="common">Giant roundworm</name>
    <dbReference type="NCBI Taxonomy" id="6252"/>
    <lineage>
        <taxon>Eukaryota</taxon>
        <taxon>Metazoa</taxon>
        <taxon>Ecdysozoa</taxon>
        <taxon>Nematoda</taxon>
        <taxon>Chromadorea</taxon>
        <taxon>Rhabditida</taxon>
        <taxon>Spirurina</taxon>
        <taxon>Ascaridomorpha</taxon>
        <taxon>Ascaridoidea</taxon>
        <taxon>Ascarididae</taxon>
        <taxon>Ascaris</taxon>
    </lineage>
</organism>
<dbReference type="Proteomes" id="UP000036681">
    <property type="component" value="Unplaced"/>
</dbReference>
<keyword evidence="2" id="KW-1185">Reference proteome</keyword>
<evidence type="ECO:0000256" key="1">
    <source>
        <dbReference type="SAM" id="MobiDB-lite"/>
    </source>
</evidence>
<evidence type="ECO:0000313" key="2">
    <source>
        <dbReference type="Proteomes" id="UP000036681"/>
    </source>
</evidence>
<dbReference type="WBParaSite" id="ALUE_0000600301-mRNA-1">
    <property type="protein sequence ID" value="ALUE_0000600301-mRNA-1"/>
    <property type="gene ID" value="ALUE_0000600301"/>
</dbReference>
<feature type="region of interest" description="Disordered" evidence="1">
    <location>
        <begin position="70"/>
        <end position="142"/>
    </location>
</feature>
<proteinExistence type="predicted"/>
<evidence type="ECO:0000313" key="3">
    <source>
        <dbReference type="WBParaSite" id="ALUE_0000600301-mRNA-1"/>
    </source>
</evidence>
<reference evidence="3" key="1">
    <citation type="submission" date="2016-05" db="UniProtKB">
        <authorList>
            <consortium name="WormBaseParasite"/>
        </authorList>
    </citation>
    <scope>IDENTIFICATION</scope>
</reference>